<evidence type="ECO:0000259" key="3">
    <source>
        <dbReference type="Pfam" id="PF00884"/>
    </source>
</evidence>
<dbReference type="SUPFAM" id="SSF53649">
    <property type="entry name" value="Alkaline phosphatase-like"/>
    <property type="match status" value="1"/>
</dbReference>
<dbReference type="InterPro" id="IPR017850">
    <property type="entry name" value="Alkaline_phosphatase_core_sf"/>
</dbReference>
<dbReference type="InterPro" id="IPR000917">
    <property type="entry name" value="Sulfatase_N"/>
</dbReference>
<dbReference type="GO" id="GO:0004065">
    <property type="term" value="F:arylsulfatase activity"/>
    <property type="evidence" value="ECO:0007669"/>
    <property type="project" value="TreeGrafter"/>
</dbReference>
<dbReference type="EMBL" id="CASHTH010001466">
    <property type="protein sequence ID" value="CAI8015671.1"/>
    <property type="molecule type" value="Genomic_DNA"/>
</dbReference>
<reference evidence="4" key="1">
    <citation type="submission" date="2023-03" db="EMBL/GenBank/DDBJ databases">
        <authorList>
            <person name="Steffen K."/>
            <person name="Cardenas P."/>
        </authorList>
    </citation>
    <scope>NUCLEOTIDE SEQUENCE</scope>
</reference>
<evidence type="ECO:0000313" key="4">
    <source>
        <dbReference type="EMBL" id="CAI8015671.1"/>
    </source>
</evidence>
<dbReference type="InterPro" id="IPR050738">
    <property type="entry name" value="Sulfatase"/>
</dbReference>
<accession>A0AA35WFR7</accession>
<dbReference type="PANTHER" id="PTHR42693:SF33">
    <property type="entry name" value="ARYLSULFATASE"/>
    <property type="match status" value="1"/>
</dbReference>
<evidence type="ECO:0000256" key="1">
    <source>
        <dbReference type="ARBA" id="ARBA00001913"/>
    </source>
</evidence>
<comment type="cofactor">
    <cofactor evidence="1">
        <name>Ca(2+)</name>
        <dbReference type="ChEBI" id="CHEBI:29108"/>
    </cofactor>
</comment>
<sequence>MSFMGWEPLPEDEVTLAQILAENGYHTAAAIDTPFYIRGEMNYDRGYQTFFFHPGQEGSPTRVQQVGNHESRDIRDRWRLEKDHNAPQTFANAMNWLETHYKEDFFLYIDTWDPHEPWEAPPYYSELYWPGYDGEIIQPIYGHWQDEPGFSAEKVKKANATYCGEITMVDTWIGYFLRRVENMGLMDKTAIIFTSDHGFYFGEHGGKFGKMSFDKREGGGLYRFGDSDARWAHSPLYEELVRIPLVVYVPGVEPSVYDGMTSVVDVMPTVLDIAGVSSPGNVHGASLLPRMRDSSAAGREFTVSTIPFANPGDEVRSVDSIRRNLVNSQVTTITAGDWSLLYSMDEGMSELYNLANDPAQENNIISGNLGVAKEVHRYLLKFMRETGVSDHLLKPRQEFRL</sequence>
<dbReference type="Pfam" id="PF00884">
    <property type="entry name" value="Sulfatase"/>
    <property type="match status" value="1"/>
</dbReference>
<evidence type="ECO:0000313" key="5">
    <source>
        <dbReference type="Proteomes" id="UP001174909"/>
    </source>
</evidence>
<organism evidence="4 5">
    <name type="scientific">Geodia barretti</name>
    <name type="common">Barrett's horny sponge</name>
    <dbReference type="NCBI Taxonomy" id="519541"/>
    <lineage>
        <taxon>Eukaryota</taxon>
        <taxon>Metazoa</taxon>
        <taxon>Porifera</taxon>
        <taxon>Demospongiae</taxon>
        <taxon>Heteroscleromorpha</taxon>
        <taxon>Tetractinellida</taxon>
        <taxon>Astrophorina</taxon>
        <taxon>Geodiidae</taxon>
        <taxon>Geodia</taxon>
    </lineage>
</organism>
<protein>
    <submittedName>
        <fullName evidence="4">N-acetylglucosamine-6-sulfatase</fullName>
    </submittedName>
</protein>
<comment type="caution">
    <text evidence="4">The sequence shown here is derived from an EMBL/GenBank/DDBJ whole genome shotgun (WGS) entry which is preliminary data.</text>
</comment>
<dbReference type="Gene3D" id="3.40.720.10">
    <property type="entry name" value="Alkaline Phosphatase, subunit A"/>
    <property type="match status" value="1"/>
</dbReference>
<gene>
    <name evidence="4" type="ORF">GBAR_LOCUS9663</name>
</gene>
<dbReference type="Proteomes" id="UP001174909">
    <property type="component" value="Unassembled WGS sequence"/>
</dbReference>
<name>A0AA35WFR7_GEOBA</name>
<comment type="similarity">
    <text evidence="2">Belongs to the sulfatase family.</text>
</comment>
<dbReference type="PANTHER" id="PTHR42693">
    <property type="entry name" value="ARYLSULFATASE FAMILY MEMBER"/>
    <property type="match status" value="1"/>
</dbReference>
<proteinExistence type="inferred from homology"/>
<evidence type="ECO:0000256" key="2">
    <source>
        <dbReference type="ARBA" id="ARBA00008779"/>
    </source>
</evidence>
<dbReference type="CDD" id="cd16148">
    <property type="entry name" value="sulfatase_like"/>
    <property type="match status" value="1"/>
</dbReference>
<feature type="domain" description="Sulfatase N-terminal" evidence="3">
    <location>
        <begin position="7"/>
        <end position="276"/>
    </location>
</feature>
<dbReference type="AlphaFoldDB" id="A0AA35WFR7"/>
<keyword evidence="5" id="KW-1185">Reference proteome</keyword>